<feature type="domain" description="Polysaccharide export protein N-terminal" evidence="4">
    <location>
        <begin position="26"/>
        <end position="101"/>
    </location>
</feature>
<dbReference type="PANTHER" id="PTHR33619:SF3">
    <property type="entry name" value="POLYSACCHARIDE EXPORT PROTEIN GFCE-RELATED"/>
    <property type="match status" value="1"/>
</dbReference>
<dbReference type="Pfam" id="PF02563">
    <property type="entry name" value="Poly_export"/>
    <property type="match status" value="1"/>
</dbReference>
<dbReference type="Proteomes" id="UP000032232">
    <property type="component" value="Unassembled WGS sequence"/>
</dbReference>
<accession>A0A0D1EHH3</accession>
<dbReference type="EMBL" id="JYFE01000036">
    <property type="protein sequence ID" value="KIT16296.1"/>
    <property type="molecule type" value="Genomic_DNA"/>
</dbReference>
<dbReference type="PANTHER" id="PTHR33619">
    <property type="entry name" value="POLYSACCHARIDE EXPORT PROTEIN GFCE-RELATED"/>
    <property type="match status" value="1"/>
</dbReference>
<evidence type="ECO:0000259" key="4">
    <source>
        <dbReference type="Pfam" id="PF02563"/>
    </source>
</evidence>
<evidence type="ECO:0000313" key="5">
    <source>
        <dbReference type="EMBL" id="KIT16296.1"/>
    </source>
</evidence>
<comment type="caution">
    <text evidence="5">The sequence shown here is derived from an EMBL/GenBank/DDBJ whole genome shotgun (WGS) entry which is preliminary data.</text>
</comment>
<feature type="signal peptide" evidence="3">
    <location>
        <begin position="1"/>
        <end position="25"/>
    </location>
</feature>
<gene>
    <name evidence="5" type="ORF">jaqu_18920</name>
</gene>
<dbReference type="Gene3D" id="3.30.1950.10">
    <property type="entry name" value="wza like domain"/>
    <property type="match status" value="1"/>
</dbReference>
<evidence type="ECO:0000313" key="6">
    <source>
        <dbReference type="Proteomes" id="UP000032232"/>
    </source>
</evidence>
<dbReference type="AlphaFoldDB" id="A0A0D1EHH3"/>
<keyword evidence="2" id="KW-0175">Coiled coil</keyword>
<dbReference type="PATRIC" id="fig|935700.4.peg.1959"/>
<evidence type="ECO:0000256" key="3">
    <source>
        <dbReference type="SAM" id="SignalP"/>
    </source>
</evidence>
<keyword evidence="1 3" id="KW-0732">Signal</keyword>
<name>A0A0D1EHH3_9RHOB</name>
<dbReference type="InterPro" id="IPR003715">
    <property type="entry name" value="Poly_export_N"/>
</dbReference>
<keyword evidence="6" id="KW-1185">Reference proteome</keyword>
<dbReference type="GO" id="GO:0015159">
    <property type="term" value="F:polysaccharide transmembrane transporter activity"/>
    <property type="evidence" value="ECO:0007669"/>
    <property type="project" value="InterPro"/>
</dbReference>
<dbReference type="Gene3D" id="3.10.560.10">
    <property type="entry name" value="Outer membrane lipoprotein wza domain like"/>
    <property type="match status" value="1"/>
</dbReference>
<organism evidence="5 6">
    <name type="scientific">Jannaschia aquimarina</name>
    <dbReference type="NCBI Taxonomy" id="935700"/>
    <lineage>
        <taxon>Bacteria</taxon>
        <taxon>Pseudomonadati</taxon>
        <taxon>Pseudomonadota</taxon>
        <taxon>Alphaproteobacteria</taxon>
        <taxon>Rhodobacterales</taxon>
        <taxon>Roseobacteraceae</taxon>
        <taxon>Jannaschia</taxon>
    </lineage>
</organism>
<protein>
    <submittedName>
        <fullName evidence="5">Polysaccharide biosynthesis/export protein</fullName>
    </submittedName>
</protein>
<feature type="chain" id="PRO_5002230304" evidence="3">
    <location>
        <begin position="26"/>
        <end position="408"/>
    </location>
</feature>
<evidence type="ECO:0000256" key="1">
    <source>
        <dbReference type="ARBA" id="ARBA00022729"/>
    </source>
</evidence>
<evidence type="ECO:0000256" key="2">
    <source>
        <dbReference type="SAM" id="Coils"/>
    </source>
</evidence>
<reference evidence="5 6" key="1">
    <citation type="submission" date="2015-02" db="EMBL/GenBank/DDBJ databases">
        <title>Genome Sequence of Jannaschia aquimarina DSM28248, a member of the Roseobacter clade.</title>
        <authorList>
            <person name="Voget S."/>
            <person name="Daniel R."/>
        </authorList>
    </citation>
    <scope>NUCLEOTIDE SEQUENCE [LARGE SCALE GENOMIC DNA]</scope>
    <source>
        <strain evidence="5 6">GSW-M26</strain>
    </source>
</reference>
<dbReference type="RefSeq" id="WP_043918718.1">
    <property type="nucleotide sequence ID" value="NZ_FZPF01000009.1"/>
</dbReference>
<feature type="coiled-coil region" evidence="2">
    <location>
        <begin position="246"/>
        <end position="297"/>
    </location>
</feature>
<proteinExistence type="predicted"/>
<sequence>MRIARTFVLCAGIAVPAGLVATAGAAQEGGYRLTQGDRIQVNYTGAIDPVIVQVDIDGEVRLPGIGGVAAADLTIDEVEDAVEATMTEEGLFVDPQVNIFVTEYAPVIVTGDVSGPGRFDFIPGMTVTTALGLAKGTQTTGVSRFEVERARVANEGQLRILNLEIADSIVELARLDAELAGEAIVELDMELRQRIPMPAALDLDVLIANQQQALDNVRGREEELLGIWARIIETAEAQSELFAQRIAVQEESAARLAEDLQNAQDLQERGLQTAQRLLNAEQREAEARSRILELESAQIVAANTIADAERLRTLFLRNRREDALKSRAEALVRLEDTKLRYARELEQRGVLSGGNVEALITAELIDVTFEIFSSRDAAPDRDPVEQTTPLLPGDTLVVTVDASSAVSQ</sequence>
<dbReference type="InterPro" id="IPR049712">
    <property type="entry name" value="Poly_export"/>
</dbReference>
<dbReference type="STRING" id="935700.jaqu_18920"/>